<evidence type="ECO:0000256" key="1">
    <source>
        <dbReference type="ARBA" id="ARBA00023015"/>
    </source>
</evidence>
<accession>A0ABW6M673</accession>
<dbReference type="Pfam" id="PF13377">
    <property type="entry name" value="Peripla_BP_3"/>
    <property type="match status" value="1"/>
</dbReference>
<sequence>MNTDAAAETPPNGRTRTIGLVFPPAGDHYTETQMEFIGRVAEAAQQHDYDVLLTTGREVDDQPFQRMLTGHRVDGLILMEIRLEDARATHLIELGFPFVTIGQSGLEKTWWVDMDWVALGRACVRHLADLGHRRIAFVNRSEEFFQAGYESAHRGLEGFNQGVAELGLTGRGYHCGDDEAEGEACLERILLEEPATTALVTLNEASLGGVYRGLTRAGRVVPRDFSVVGLVSGPWVETVTPPLTAADEPIDEISRVAVELMLERLDSPGASPRHVVLRSLISIRSSTGSCPSGPDSEF</sequence>
<dbReference type="Proteomes" id="UP001601303">
    <property type="component" value="Unassembled WGS sequence"/>
</dbReference>
<dbReference type="PANTHER" id="PTHR30146:SF109">
    <property type="entry name" value="HTH-TYPE TRANSCRIPTIONAL REGULATOR GALS"/>
    <property type="match status" value="1"/>
</dbReference>
<dbReference type="GO" id="GO:0003677">
    <property type="term" value="F:DNA binding"/>
    <property type="evidence" value="ECO:0007669"/>
    <property type="project" value="UniProtKB-KW"/>
</dbReference>
<keyword evidence="1" id="KW-0805">Transcription regulation</keyword>
<comment type="caution">
    <text evidence="5">The sequence shown here is derived from an EMBL/GenBank/DDBJ whole genome shotgun (WGS) entry which is preliminary data.</text>
</comment>
<dbReference type="SUPFAM" id="SSF53822">
    <property type="entry name" value="Periplasmic binding protein-like I"/>
    <property type="match status" value="1"/>
</dbReference>
<evidence type="ECO:0000259" key="4">
    <source>
        <dbReference type="Pfam" id="PF13377"/>
    </source>
</evidence>
<protein>
    <submittedName>
        <fullName evidence="5">LacI family DNA-binding transcriptional regulator</fullName>
    </submittedName>
</protein>
<evidence type="ECO:0000313" key="6">
    <source>
        <dbReference type="Proteomes" id="UP001601303"/>
    </source>
</evidence>
<reference evidence="5 6" key="1">
    <citation type="submission" date="2024-10" db="EMBL/GenBank/DDBJ databases">
        <title>The Natural Products Discovery Center: Release of the First 8490 Sequenced Strains for Exploring Actinobacteria Biosynthetic Diversity.</title>
        <authorList>
            <person name="Kalkreuter E."/>
            <person name="Kautsar S.A."/>
            <person name="Yang D."/>
            <person name="Bader C.D."/>
            <person name="Teijaro C.N."/>
            <person name="Fluegel L."/>
            <person name="Davis C.M."/>
            <person name="Simpson J.R."/>
            <person name="Lauterbach L."/>
            <person name="Steele A.D."/>
            <person name="Gui C."/>
            <person name="Meng S."/>
            <person name="Li G."/>
            <person name="Viehrig K."/>
            <person name="Ye F."/>
            <person name="Su P."/>
            <person name="Kiefer A.F."/>
            <person name="Nichols A."/>
            <person name="Cepeda A.J."/>
            <person name="Yan W."/>
            <person name="Fan B."/>
            <person name="Jiang Y."/>
            <person name="Adhikari A."/>
            <person name="Zheng C.-J."/>
            <person name="Schuster L."/>
            <person name="Cowan T.M."/>
            <person name="Smanski M.J."/>
            <person name="Chevrette M.G."/>
            <person name="De Carvalho L.P.S."/>
            <person name="Shen B."/>
        </authorList>
    </citation>
    <scope>NUCLEOTIDE SEQUENCE [LARGE SCALE GENOMIC DNA]</scope>
    <source>
        <strain evidence="5 6">NPDC006488</strain>
    </source>
</reference>
<dbReference type="PANTHER" id="PTHR30146">
    <property type="entry name" value="LACI-RELATED TRANSCRIPTIONAL REPRESSOR"/>
    <property type="match status" value="1"/>
</dbReference>
<name>A0ABW6M673_9ACTN</name>
<dbReference type="InterPro" id="IPR046335">
    <property type="entry name" value="LacI/GalR-like_sensor"/>
</dbReference>
<keyword evidence="2 5" id="KW-0238">DNA-binding</keyword>
<feature type="domain" description="Transcriptional regulator LacI/GalR-like sensor" evidence="4">
    <location>
        <begin position="124"/>
        <end position="287"/>
    </location>
</feature>
<organism evidence="5 6">
    <name type="scientific">Streptomyces hokutonensis</name>
    <dbReference type="NCBI Taxonomy" id="1306990"/>
    <lineage>
        <taxon>Bacteria</taxon>
        <taxon>Bacillati</taxon>
        <taxon>Actinomycetota</taxon>
        <taxon>Actinomycetes</taxon>
        <taxon>Kitasatosporales</taxon>
        <taxon>Streptomycetaceae</taxon>
        <taxon>Streptomyces</taxon>
    </lineage>
</organism>
<keyword evidence="3" id="KW-0804">Transcription</keyword>
<proteinExistence type="predicted"/>
<dbReference type="EMBL" id="JBIAHM010000008">
    <property type="protein sequence ID" value="MFE9601626.1"/>
    <property type="molecule type" value="Genomic_DNA"/>
</dbReference>
<dbReference type="Gene3D" id="3.40.50.2300">
    <property type="match status" value="2"/>
</dbReference>
<dbReference type="RefSeq" id="WP_388108987.1">
    <property type="nucleotide sequence ID" value="NZ_JBIAHM010000008.1"/>
</dbReference>
<evidence type="ECO:0000256" key="3">
    <source>
        <dbReference type="ARBA" id="ARBA00023163"/>
    </source>
</evidence>
<keyword evidence="6" id="KW-1185">Reference proteome</keyword>
<evidence type="ECO:0000313" key="5">
    <source>
        <dbReference type="EMBL" id="MFE9601626.1"/>
    </source>
</evidence>
<dbReference type="InterPro" id="IPR028082">
    <property type="entry name" value="Peripla_BP_I"/>
</dbReference>
<gene>
    <name evidence="5" type="ORF">ACFYNQ_24050</name>
</gene>
<evidence type="ECO:0000256" key="2">
    <source>
        <dbReference type="ARBA" id="ARBA00023125"/>
    </source>
</evidence>